<feature type="chain" id="PRO_5042885457" description="PEP-CTERM protein-sorting domain-containing protein" evidence="1">
    <location>
        <begin position="31"/>
        <end position="218"/>
    </location>
</feature>
<name>A0AAQ3LDI1_9BACT</name>
<dbReference type="Proteomes" id="UP001304300">
    <property type="component" value="Chromosome"/>
</dbReference>
<evidence type="ECO:0000256" key="1">
    <source>
        <dbReference type="SAM" id="SignalP"/>
    </source>
</evidence>
<sequence>MAYKNKTSSLPKKAGAATLGSLLVTSGADAVINYFDSSNQVTAVTNSPEVLWDIDQDGIDDVSFGSSGSAIYLLNSGGKDFSANGTGGELQTIAKDAYLTAGANWMQTASNIANTSVGIFNVGGTVQNGESFYFGFYFAQTISGPRDALGWALAQVDFDSINNEASFTIFEWAYQTDGSPIPAGAIPEPAAVATGLGALALGAAGIRRWRKNKVTKVA</sequence>
<evidence type="ECO:0000313" key="3">
    <source>
        <dbReference type="Proteomes" id="UP001304300"/>
    </source>
</evidence>
<organism evidence="2 3">
    <name type="scientific">Rubellicoccus peritrichatus</name>
    <dbReference type="NCBI Taxonomy" id="3080537"/>
    <lineage>
        <taxon>Bacteria</taxon>
        <taxon>Pseudomonadati</taxon>
        <taxon>Verrucomicrobiota</taxon>
        <taxon>Opitutia</taxon>
        <taxon>Puniceicoccales</taxon>
        <taxon>Cerasicoccaceae</taxon>
        <taxon>Rubellicoccus</taxon>
    </lineage>
</organism>
<dbReference type="KEGG" id="puo:RZN69_10305"/>
<dbReference type="RefSeq" id="WP_317836038.1">
    <property type="nucleotide sequence ID" value="NZ_CP136920.1"/>
</dbReference>
<keyword evidence="1" id="KW-0732">Signal</keyword>
<proteinExistence type="predicted"/>
<evidence type="ECO:0008006" key="4">
    <source>
        <dbReference type="Google" id="ProtNLM"/>
    </source>
</evidence>
<dbReference type="AlphaFoldDB" id="A0AAQ3LDI1"/>
<reference evidence="2 3" key="1">
    <citation type="submission" date="2023-10" db="EMBL/GenBank/DDBJ databases">
        <title>Rubellicoccus peritrichatus gen. nov., sp. nov., isolated from an algae of coral reef tank.</title>
        <authorList>
            <person name="Luo J."/>
        </authorList>
    </citation>
    <scope>NUCLEOTIDE SEQUENCE [LARGE SCALE GENOMIC DNA]</scope>
    <source>
        <strain evidence="2 3">CR14</strain>
    </source>
</reference>
<feature type="signal peptide" evidence="1">
    <location>
        <begin position="1"/>
        <end position="30"/>
    </location>
</feature>
<accession>A0AAQ3LDI1</accession>
<evidence type="ECO:0000313" key="2">
    <source>
        <dbReference type="EMBL" id="WOO43481.1"/>
    </source>
</evidence>
<gene>
    <name evidence="2" type="ORF">RZN69_10305</name>
</gene>
<keyword evidence="3" id="KW-1185">Reference proteome</keyword>
<dbReference type="EMBL" id="CP136920">
    <property type="protein sequence ID" value="WOO43481.1"/>
    <property type="molecule type" value="Genomic_DNA"/>
</dbReference>
<protein>
    <recommendedName>
        <fullName evidence="4">PEP-CTERM protein-sorting domain-containing protein</fullName>
    </recommendedName>
</protein>